<comment type="caution">
    <text evidence="3">The sequence shown here is derived from an EMBL/GenBank/DDBJ whole genome shotgun (WGS) entry which is preliminary data.</text>
</comment>
<gene>
    <name evidence="3" type="ORF">LG649_01975</name>
</gene>
<name>A0A9X1L2V2_9FLAO</name>
<accession>A0A9X1L2V2</accession>
<keyword evidence="4" id="KW-1185">Reference proteome</keyword>
<keyword evidence="2" id="KW-1133">Transmembrane helix</keyword>
<reference evidence="3" key="1">
    <citation type="submission" date="2021-10" db="EMBL/GenBank/DDBJ databases">
        <title>Tamlana sargassums sp. nov., and Tamlana laminarinivorans sp. nov., two new bacteria isolated from the brown alga.</title>
        <authorList>
            <person name="Li J."/>
        </authorList>
    </citation>
    <scope>NUCLEOTIDE SEQUENCE</scope>
    <source>
        <strain evidence="3">PT2-4</strain>
    </source>
</reference>
<evidence type="ECO:0000256" key="2">
    <source>
        <dbReference type="SAM" id="Phobius"/>
    </source>
</evidence>
<organism evidence="3 4">
    <name type="scientific">Neotamlana laminarinivorans</name>
    <dbReference type="NCBI Taxonomy" id="2883124"/>
    <lineage>
        <taxon>Bacteria</taxon>
        <taxon>Pseudomonadati</taxon>
        <taxon>Bacteroidota</taxon>
        <taxon>Flavobacteriia</taxon>
        <taxon>Flavobacteriales</taxon>
        <taxon>Flavobacteriaceae</taxon>
        <taxon>Neotamlana</taxon>
    </lineage>
</organism>
<evidence type="ECO:0000256" key="1">
    <source>
        <dbReference type="SAM" id="MobiDB-lite"/>
    </source>
</evidence>
<keyword evidence="2" id="KW-0812">Transmembrane</keyword>
<proteinExistence type="predicted"/>
<keyword evidence="2" id="KW-0472">Membrane</keyword>
<dbReference type="RefSeq" id="WP_226540374.1">
    <property type="nucleotide sequence ID" value="NZ_JAJAPW010000001.1"/>
</dbReference>
<dbReference type="AlphaFoldDB" id="A0A9X1L2V2"/>
<evidence type="ECO:0000313" key="4">
    <source>
        <dbReference type="Proteomes" id="UP001139199"/>
    </source>
</evidence>
<protein>
    <submittedName>
        <fullName evidence="3">Uncharacterized protein</fullName>
    </submittedName>
</protein>
<feature type="region of interest" description="Disordered" evidence="1">
    <location>
        <begin position="65"/>
        <end position="85"/>
    </location>
</feature>
<feature type="transmembrane region" description="Helical" evidence="2">
    <location>
        <begin position="20"/>
        <end position="42"/>
    </location>
</feature>
<dbReference type="Proteomes" id="UP001139199">
    <property type="component" value="Unassembled WGS sequence"/>
</dbReference>
<evidence type="ECO:0000313" key="3">
    <source>
        <dbReference type="EMBL" id="MCB4797592.1"/>
    </source>
</evidence>
<sequence length="85" mass="9871">MLLPFVISCFMLSLLLINLNTLATVLIILFIFFAFVLITGIIKSAKLKRENEKLERMSKTIEEQKNEYQDFTEGHLYSNNNPKTD</sequence>
<dbReference type="EMBL" id="JAJAPW010000001">
    <property type="protein sequence ID" value="MCB4797592.1"/>
    <property type="molecule type" value="Genomic_DNA"/>
</dbReference>